<dbReference type="SUPFAM" id="SSF51445">
    <property type="entry name" value="(Trans)glycosidases"/>
    <property type="match status" value="1"/>
</dbReference>
<evidence type="ECO:0000313" key="11">
    <source>
        <dbReference type="EMBL" id="RGB78995.1"/>
    </source>
</evidence>
<dbReference type="GO" id="GO:0005975">
    <property type="term" value="P:carbohydrate metabolic process"/>
    <property type="evidence" value="ECO:0007669"/>
    <property type="project" value="InterPro"/>
</dbReference>
<evidence type="ECO:0000256" key="10">
    <source>
        <dbReference type="RuleBase" id="RU361207"/>
    </source>
</evidence>
<dbReference type="EC" id="2.4.1.25" evidence="3 10"/>
<sequence length="494" mass="56916">MRKSGILMHLASLSSEYGVGTMGAAARKFADFLSDAGQQYWQLLPICPTSYGDSPYQSFSTFAGNPYFIDLDLLASEGLLDKKEYVSVNWGDDVSRIDYGRLYEQRYPVLKLAAKRFLENEPEDFETFCELQAFWLEDYALFMTLKDAHGGCSWWQWEDELKRRDHSAIDKVRETMAEQIAFWKVLQYFFFRQWKSLKQYVNDKGIDFIGDLPIYVSQDSVDVWAHPELFQLDENLMPKEVSGCPPDGFSATGQLWGNPLFDWDKMAEDDYAWWVGRIDYFCHIYDVLRIDHFRGFDSYFAIPYGAETAKDGYWKQGPGMKLFNAVEAKIGKQPIIAEDLGFLTDSVKKLLADSGFPGMKVFELGFDSRDTNGNGYQPHNFIRDCVAYTGTHDNDTIQGWFASADPVDTEWAREYFRLTKEEGYHWGMMRALWGSVADTAIVQAQDLLGLGSEARMNEPSTVGRNWQWRALPGVFTEELAQKIHRMMVLYERVN</sequence>
<keyword evidence="6 10" id="KW-0808">Transferase</keyword>
<evidence type="ECO:0000256" key="2">
    <source>
        <dbReference type="ARBA" id="ARBA00005684"/>
    </source>
</evidence>
<proteinExistence type="inferred from homology"/>
<dbReference type="Pfam" id="PF02446">
    <property type="entry name" value="Glyco_hydro_77"/>
    <property type="match status" value="1"/>
</dbReference>
<dbReference type="GO" id="GO:0004134">
    <property type="term" value="F:4-alpha-glucanotransferase activity"/>
    <property type="evidence" value="ECO:0007669"/>
    <property type="project" value="UniProtKB-EC"/>
</dbReference>
<dbReference type="NCBIfam" id="TIGR00217">
    <property type="entry name" value="malQ"/>
    <property type="match status" value="1"/>
</dbReference>
<evidence type="ECO:0000256" key="4">
    <source>
        <dbReference type="ARBA" id="ARBA00020295"/>
    </source>
</evidence>
<accession>A0A3E2TM74</accession>
<dbReference type="NCBIfam" id="NF011080">
    <property type="entry name" value="PRK14508.1-3"/>
    <property type="match status" value="1"/>
</dbReference>
<dbReference type="Gene3D" id="3.20.20.80">
    <property type="entry name" value="Glycosidases"/>
    <property type="match status" value="1"/>
</dbReference>
<keyword evidence="5 10" id="KW-0328">Glycosyltransferase</keyword>
<name>A0A3E2TM74_9FIRM</name>
<evidence type="ECO:0000313" key="12">
    <source>
        <dbReference type="Proteomes" id="UP000260773"/>
    </source>
</evidence>
<gene>
    <name evidence="11" type="primary">malQ</name>
    <name evidence="11" type="ORF">DW070_10745</name>
</gene>
<dbReference type="AlphaFoldDB" id="A0A3E2TM74"/>
<dbReference type="EMBL" id="QVEP01000026">
    <property type="protein sequence ID" value="RGB78995.1"/>
    <property type="molecule type" value="Genomic_DNA"/>
</dbReference>
<keyword evidence="7 10" id="KW-0119">Carbohydrate metabolism</keyword>
<comment type="caution">
    <text evidence="11">The sequence shown here is derived from an EMBL/GenBank/DDBJ whole genome shotgun (WGS) entry which is preliminary data.</text>
</comment>
<dbReference type="PANTHER" id="PTHR32438">
    <property type="entry name" value="4-ALPHA-GLUCANOTRANSFERASE DPE1, CHLOROPLASTIC/AMYLOPLASTIC"/>
    <property type="match status" value="1"/>
</dbReference>
<protein>
    <recommendedName>
        <fullName evidence="4 10">4-alpha-glucanotransferase</fullName>
        <ecNumber evidence="3 10">2.4.1.25</ecNumber>
    </recommendedName>
    <alternativeName>
        <fullName evidence="8 10">Amylomaltase</fullName>
    </alternativeName>
    <alternativeName>
        <fullName evidence="9 10">Disproportionating enzyme</fullName>
    </alternativeName>
</protein>
<evidence type="ECO:0000256" key="5">
    <source>
        <dbReference type="ARBA" id="ARBA00022676"/>
    </source>
</evidence>
<dbReference type="RefSeq" id="WP_117528610.1">
    <property type="nucleotide sequence ID" value="NZ_JAQDKA010000008.1"/>
</dbReference>
<evidence type="ECO:0000256" key="6">
    <source>
        <dbReference type="ARBA" id="ARBA00022679"/>
    </source>
</evidence>
<evidence type="ECO:0000256" key="8">
    <source>
        <dbReference type="ARBA" id="ARBA00031423"/>
    </source>
</evidence>
<organism evidence="11 12">
    <name type="scientific">Coprococcus catus</name>
    <dbReference type="NCBI Taxonomy" id="116085"/>
    <lineage>
        <taxon>Bacteria</taxon>
        <taxon>Bacillati</taxon>
        <taxon>Bacillota</taxon>
        <taxon>Clostridia</taxon>
        <taxon>Lachnospirales</taxon>
        <taxon>Lachnospiraceae</taxon>
        <taxon>Coprococcus</taxon>
    </lineage>
</organism>
<dbReference type="InterPro" id="IPR003385">
    <property type="entry name" value="Glyco_hydro_77"/>
</dbReference>
<dbReference type="Proteomes" id="UP000260773">
    <property type="component" value="Unassembled WGS sequence"/>
</dbReference>
<dbReference type="InterPro" id="IPR017853">
    <property type="entry name" value="GH"/>
</dbReference>
<evidence type="ECO:0000256" key="7">
    <source>
        <dbReference type="ARBA" id="ARBA00023277"/>
    </source>
</evidence>
<evidence type="ECO:0000256" key="9">
    <source>
        <dbReference type="ARBA" id="ARBA00031501"/>
    </source>
</evidence>
<dbReference type="PANTHER" id="PTHR32438:SF5">
    <property type="entry name" value="4-ALPHA-GLUCANOTRANSFERASE DPE1, CHLOROPLASTIC_AMYLOPLASTIC"/>
    <property type="match status" value="1"/>
</dbReference>
<comment type="catalytic activity">
    <reaction evidence="1 10">
        <text>Transfers a segment of a (1-&gt;4)-alpha-D-glucan to a new position in an acceptor, which may be glucose or a (1-&gt;4)-alpha-D-glucan.</text>
        <dbReference type="EC" id="2.4.1.25"/>
    </reaction>
</comment>
<comment type="similarity">
    <text evidence="2 10">Belongs to the disproportionating enzyme family.</text>
</comment>
<evidence type="ECO:0000256" key="1">
    <source>
        <dbReference type="ARBA" id="ARBA00000439"/>
    </source>
</evidence>
<reference evidence="11 12" key="1">
    <citation type="submission" date="2018-08" db="EMBL/GenBank/DDBJ databases">
        <title>A genome reference for cultivated species of the human gut microbiota.</title>
        <authorList>
            <person name="Zou Y."/>
            <person name="Xue W."/>
            <person name="Luo G."/>
        </authorList>
    </citation>
    <scope>NUCLEOTIDE SEQUENCE [LARGE SCALE GENOMIC DNA]</scope>
    <source>
        <strain evidence="11 12">AF45-17</strain>
    </source>
</reference>
<evidence type="ECO:0000256" key="3">
    <source>
        <dbReference type="ARBA" id="ARBA00012560"/>
    </source>
</evidence>